<proteinExistence type="inferred from homology"/>
<dbReference type="Pfam" id="PF13462">
    <property type="entry name" value="Thioredoxin_4"/>
    <property type="match status" value="1"/>
</dbReference>
<dbReference type="SUPFAM" id="SSF52833">
    <property type="entry name" value="Thioredoxin-like"/>
    <property type="match status" value="1"/>
</dbReference>
<dbReference type="PANTHER" id="PTHR13887">
    <property type="entry name" value="GLUTATHIONE S-TRANSFERASE KAPPA"/>
    <property type="match status" value="1"/>
</dbReference>
<gene>
    <name evidence="5" type="ordered locus">Rcas_1371</name>
</gene>
<comment type="similarity">
    <text evidence="1">Belongs to the thioredoxin family. DsbA subfamily.</text>
</comment>
<dbReference type="Gene3D" id="3.40.30.10">
    <property type="entry name" value="Glutaredoxin"/>
    <property type="match status" value="1"/>
</dbReference>
<feature type="chain" id="PRO_5002710887" evidence="3">
    <location>
        <begin position="39"/>
        <end position="275"/>
    </location>
</feature>
<dbReference type="EMBL" id="CP000804">
    <property type="protein sequence ID" value="ABU57467.1"/>
    <property type="molecule type" value="Genomic_DNA"/>
</dbReference>
<dbReference type="STRING" id="383372.Rcas_1371"/>
<accession>A7NF84</accession>
<feature type="transmembrane region" description="Helical" evidence="2">
    <location>
        <begin position="241"/>
        <end position="267"/>
    </location>
</feature>
<dbReference type="HOGENOM" id="CLU_000288_47_1_0"/>
<keyword evidence="2" id="KW-0812">Transmembrane</keyword>
<dbReference type="eggNOG" id="COG1651">
    <property type="taxonomic scope" value="Bacteria"/>
</dbReference>
<dbReference type="KEGG" id="rca:Rcas_1371"/>
<dbReference type="GO" id="GO:0016853">
    <property type="term" value="F:isomerase activity"/>
    <property type="evidence" value="ECO:0007669"/>
    <property type="project" value="UniProtKB-KW"/>
</dbReference>
<keyword evidence="5" id="KW-0413">Isomerase</keyword>
<evidence type="ECO:0000313" key="6">
    <source>
        <dbReference type="Proteomes" id="UP000000263"/>
    </source>
</evidence>
<reference evidence="5 6" key="1">
    <citation type="submission" date="2007-08" db="EMBL/GenBank/DDBJ databases">
        <title>Complete sequence of Roseiflexus castenholzii DSM 13941.</title>
        <authorList>
            <consortium name="US DOE Joint Genome Institute"/>
            <person name="Copeland A."/>
            <person name="Lucas S."/>
            <person name="Lapidus A."/>
            <person name="Barry K."/>
            <person name="Glavina del Rio T."/>
            <person name="Dalin E."/>
            <person name="Tice H."/>
            <person name="Pitluck S."/>
            <person name="Thompson L.S."/>
            <person name="Brettin T."/>
            <person name="Bruce D."/>
            <person name="Detter J.C."/>
            <person name="Han C."/>
            <person name="Tapia R."/>
            <person name="Schmutz J."/>
            <person name="Larimer F."/>
            <person name="Land M."/>
            <person name="Hauser L."/>
            <person name="Kyrpides N."/>
            <person name="Mikhailova N."/>
            <person name="Bryant D.A."/>
            <person name="Hanada S."/>
            <person name="Tsukatani Y."/>
            <person name="Richardson P."/>
        </authorList>
    </citation>
    <scope>NUCLEOTIDE SEQUENCE [LARGE SCALE GENOMIC DNA]</scope>
    <source>
        <strain evidence="6">DSM 13941 / HLO8</strain>
    </source>
</reference>
<organism evidence="5 6">
    <name type="scientific">Roseiflexus castenholzii (strain DSM 13941 / HLO8)</name>
    <dbReference type="NCBI Taxonomy" id="383372"/>
    <lineage>
        <taxon>Bacteria</taxon>
        <taxon>Bacillati</taxon>
        <taxon>Chloroflexota</taxon>
        <taxon>Chloroflexia</taxon>
        <taxon>Chloroflexales</taxon>
        <taxon>Roseiflexineae</taxon>
        <taxon>Roseiflexaceae</taxon>
        <taxon>Roseiflexus</taxon>
    </lineage>
</organism>
<dbReference type="Proteomes" id="UP000000263">
    <property type="component" value="Chromosome"/>
</dbReference>
<keyword evidence="2" id="KW-1133">Transmembrane helix</keyword>
<feature type="signal peptide" evidence="3">
    <location>
        <begin position="1"/>
        <end position="38"/>
    </location>
</feature>
<keyword evidence="3" id="KW-0732">Signal</keyword>
<evidence type="ECO:0000256" key="3">
    <source>
        <dbReference type="SAM" id="SignalP"/>
    </source>
</evidence>
<dbReference type="InterPro" id="IPR036249">
    <property type="entry name" value="Thioredoxin-like_sf"/>
</dbReference>
<sequence>MYQNTDKAGMTPHRQRAAAALLFLFMVIAALMTDHAQAQNDADPRGLGDPNAPIVIIEYSDYECPACASFVRDAKPQLIAEYIETGKVYYLYRDNPLPQHPAGRIAAIYAHCAVRQGQFWPMHRRLFQGYIDGEWGGDPSASERVFRRYGDELGLDSGALQECVRDPTTEQAIAADIEEARNRGLRGTPAYILRWPGGPERGDVLTGAQSFGTWRALLDERLSAQPDPATASPGFGAQASLFIYLALGAAGGLAVLVVGGSILWWLARRDHSSPM</sequence>
<dbReference type="AlphaFoldDB" id="A7NF84"/>
<dbReference type="PANTHER" id="PTHR13887:SF56">
    <property type="entry name" value="THIOREDOXIN-LIKE REDUCTASE RV2466C"/>
    <property type="match status" value="1"/>
</dbReference>
<dbReference type="InterPro" id="IPR012336">
    <property type="entry name" value="Thioredoxin-like_fold"/>
</dbReference>
<keyword evidence="6" id="KW-1185">Reference proteome</keyword>
<evidence type="ECO:0000256" key="1">
    <source>
        <dbReference type="ARBA" id="ARBA00005791"/>
    </source>
</evidence>
<evidence type="ECO:0000313" key="5">
    <source>
        <dbReference type="EMBL" id="ABU57467.1"/>
    </source>
</evidence>
<evidence type="ECO:0000256" key="2">
    <source>
        <dbReference type="SAM" id="Phobius"/>
    </source>
</evidence>
<dbReference type="OrthoDB" id="9784686at2"/>
<name>A7NF84_ROSCS</name>
<keyword evidence="2" id="KW-0472">Membrane</keyword>
<feature type="domain" description="Thioredoxin-like fold" evidence="4">
    <location>
        <begin position="46"/>
        <end position="193"/>
    </location>
</feature>
<protein>
    <submittedName>
        <fullName evidence="5">Protein-disulfide isomerase-like protein</fullName>
    </submittedName>
</protein>
<evidence type="ECO:0000259" key="4">
    <source>
        <dbReference type="Pfam" id="PF13462"/>
    </source>
</evidence>